<proteinExistence type="predicted"/>
<evidence type="ECO:0000313" key="1">
    <source>
        <dbReference type="EMBL" id="KAL0568784.1"/>
    </source>
</evidence>
<dbReference type="EMBL" id="JBAHYK010001260">
    <property type="protein sequence ID" value="KAL0568784.1"/>
    <property type="molecule type" value="Genomic_DNA"/>
</dbReference>
<evidence type="ECO:0000313" key="2">
    <source>
        <dbReference type="Proteomes" id="UP001465976"/>
    </source>
</evidence>
<accession>A0ABR3F0R0</accession>
<keyword evidence="2" id="KW-1185">Reference proteome</keyword>
<name>A0ABR3F0R0_9AGAR</name>
<sequence>MLCAYFLWAISEQEKAYNAVTNYDARQYVHDVCKETLALVEAGPVTYSSLPQRHWDILEGIRTELKKIGNEILNEIGAGSVWDEKEGLDLRIRFTVSYIHDIHTSAVSETLKSDYAKERLQYQRTQQPSRSTF</sequence>
<comment type="caution">
    <text evidence="1">The sequence shown here is derived from an EMBL/GenBank/DDBJ whole genome shotgun (WGS) entry which is preliminary data.</text>
</comment>
<protein>
    <submittedName>
        <fullName evidence="1">Uncharacterized protein</fullName>
    </submittedName>
</protein>
<reference evidence="1 2" key="1">
    <citation type="submission" date="2024-02" db="EMBL/GenBank/DDBJ databases">
        <title>A draft genome for the cacao thread blight pathogen Marasmius crinis-equi.</title>
        <authorList>
            <person name="Cohen S.P."/>
            <person name="Baruah I.K."/>
            <person name="Amoako-Attah I."/>
            <person name="Bukari Y."/>
            <person name="Meinhardt L.W."/>
            <person name="Bailey B.A."/>
        </authorList>
    </citation>
    <scope>NUCLEOTIDE SEQUENCE [LARGE SCALE GENOMIC DNA]</scope>
    <source>
        <strain evidence="1 2">GH-76</strain>
    </source>
</reference>
<gene>
    <name evidence="1" type="ORF">V5O48_013200</name>
</gene>
<dbReference type="Proteomes" id="UP001465976">
    <property type="component" value="Unassembled WGS sequence"/>
</dbReference>
<organism evidence="1 2">
    <name type="scientific">Marasmius crinis-equi</name>
    <dbReference type="NCBI Taxonomy" id="585013"/>
    <lineage>
        <taxon>Eukaryota</taxon>
        <taxon>Fungi</taxon>
        <taxon>Dikarya</taxon>
        <taxon>Basidiomycota</taxon>
        <taxon>Agaricomycotina</taxon>
        <taxon>Agaricomycetes</taxon>
        <taxon>Agaricomycetidae</taxon>
        <taxon>Agaricales</taxon>
        <taxon>Marasmiineae</taxon>
        <taxon>Marasmiaceae</taxon>
        <taxon>Marasmius</taxon>
    </lineage>
</organism>